<organism evidence="3 4">
    <name type="scientific">Flavobacterium kingsejongi</name>
    <dbReference type="NCBI Taxonomy" id="1678728"/>
    <lineage>
        <taxon>Bacteria</taxon>
        <taxon>Pseudomonadati</taxon>
        <taxon>Bacteroidota</taxon>
        <taxon>Flavobacteriia</taxon>
        <taxon>Flavobacteriales</taxon>
        <taxon>Flavobacteriaceae</taxon>
        <taxon>Flavobacterium</taxon>
    </lineage>
</organism>
<dbReference type="Pfam" id="PF13472">
    <property type="entry name" value="Lipase_GDSL_2"/>
    <property type="match status" value="1"/>
</dbReference>
<gene>
    <name evidence="3" type="ORF">FK004_17305</name>
</gene>
<name>A0A2S1LSX4_9FLAO</name>
<dbReference type="InterPro" id="IPR036514">
    <property type="entry name" value="SGNH_hydro_sf"/>
</dbReference>
<dbReference type="Gene3D" id="2.60.120.260">
    <property type="entry name" value="Galactose-binding domain-like"/>
    <property type="match status" value="1"/>
</dbReference>
<evidence type="ECO:0000313" key="4">
    <source>
        <dbReference type="Proteomes" id="UP000244677"/>
    </source>
</evidence>
<dbReference type="OrthoDB" id="9801375at2"/>
<dbReference type="PANTHER" id="PTHR37834:SF2">
    <property type="entry name" value="ESTERASE, SGNH HYDROLASE-TYPE"/>
    <property type="match status" value="1"/>
</dbReference>
<proteinExistence type="predicted"/>
<evidence type="ECO:0000259" key="2">
    <source>
        <dbReference type="Pfam" id="PF17996"/>
    </source>
</evidence>
<dbReference type="RefSeq" id="WP_108738360.1">
    <property type="nucleotide sequence ID" value="NZ_CP020919.1"/>
</dbReference>
<dbReference type="EMBL" id="CP020919">
    <property type="protein sequence ID" value="AWG26860.1"/>
    <property type="molecule type" value="Genomic_DNA"/>
</dbReference>
<dbReference type="KEGG" id="fki:FK004_17305"/>
<dbReference type="Pfam" id="PF17996">
    <property type="entry name" value="CE2_N"/>
    <property type="match status" value="1"/>
</dbReference>
<dbReference type="InterPro" id="IPR013830">
    <property type="entry name" value="SGNH_hydro"/>
</dbReference>
<keyword evidence="4" id="KW-1185">Reference proteome</keyword>
<dbReference type="InterPro" id="IPR037461">
    <property type="entry name" value="CtCE2-like_dom"/>
</dbReference>
<dbReference type="AlphaFoldDB" id="A0A2S1LSX4"/>
<dbReference type="InterPro" id="IPR040794">
    <property type="entry name" value="CE2_N"/>
</dbReference>
<reference evidence="3 4" key="1">
    <citation type="submission" date="2017-04" db="EMBL/GenBank/DDBJ databases">
        <title>Complete genome sequence of Flavobacterium kingsejong AJ004.</title>
        <authorList>
            <person name="Lee P.C."/>
        </authorList>
    </citation>
    <scope>NUCLEOTIDE SEQUENCE [LARGE SCALE GENOMIC DNA]</scope>
    <source>
        <strain evidence="3 4">AJ004</strain>
    </source>
</reference>
<evidence type="ECO:0000313" key="3">
    <source>
        <dbReference type="EMBL" id="AWG26860.1"/>
    </source>
</evidence>
<sequence>MQFLKKTTLLLFLSYSVLGIGQQQSQKVNFTYQGRMEHPSAEKVILVGPGAAVTFRFKGSDCAVALKSMTANHNYVALELDGNYQGRIRVESELKNYKIAVTAKKNIHTLTIYKATEAGNGAIAVEDIKANIVKTETTPRAKIEFIGNSITCGMGADTQEIPCGTGEWYDQHNAYLAYGPQSAKSLNAEFQLSSVSGIGMYRNWNDEHNKEAIMPDVYGNLYLNTDASKPYDFQFKPDIISIALGTNDFSDGDGKKERLPFDAQQFINRYTAFISMLYEHNPEAQIVLVNSPMVNGTKDQVFTECLEKIRDYFKDDKHKPIAVFKFSAMNPNGCGSHPDAADHKLMAAQYIPFLKKILDEKK</sequence>
<accession>A0A2S1LSX4</accession>
<feature type="domain" description="Carbohydrate esterase 2 N-terminal" evidence="2">
    <location>
        <begin position="32"/>
        <end position="129"/>
    </location>
</feature>
<dbReference type="GO" id="GO:0052689">
    <property type="term" value="F:carboxylic ester hydrolase activity"/>
    <property type="evidence" value="ECO:0007669"/>
    <property type="project" value="InterPro"/>
</dbReference>
<dbReference type="Gene3D" id="3.40.50.1110">
    <property type="entry name" value="SGNH hydrolase"/>
    <property type="match status" value="1"/>
</dbReference>
<evidence type="ECO:0000259" key="1">
    <source>
        <dbReference type="Pfam" id="PF13472"/>
    </source>
</evidence>
<protein>
    <submittedName>
        <fullName evidence="3">GDSL family lipase</fullName>
    </submittedName>
</protein>
<dbReference type="InterPro" id="IPR052762">
    <property type="entry name" value="PCW_deacetylase/CE"/>
</dbReference>
<dbReference type="SUPFAM" id="SSF52266">
    <property type="entry name" value="SGNH hydrolase"/>
    <property type="match status" value="1"/>
</dbReference>
<dbReference type="PANTHER" id="PTHR37834">
    <property type="entry name" value="GDSL-LIKE LIPASE/ACYLHYDROLASE DOMAIN PROTEIN (AFU_ORTHOLOGUE AFUA_2G00620)"/>
    <property type="match status" value="1"/>
</dbReference>
<dbReference type="Proteomes" id="UP000244677">
    <property type="component" value="Chromosome"/>
</dbReference>
<dbReference type="CDD" id="cd01831">
    <property type="entry name" value="Endoglucanase_E_like"/>
    <property type="match status" value="1"/>
</dbReference>
<feature type="domain" description="SGNH hydrolase-type esterase" evidence="1">
    <location>
        <begin position="145"/>
        <end position="299"/>
    </location>
</feature>